<reference evidence="3" key="2">
    <citation type="submission" date="2020-05" db="UniProtKB">
        <authorList>
            <consortium name="EnsemblMetazoa"/>
        </authorList>
    </citation>
    <scope>IDENTIFICATION</scope>
</reference>
<dbReference type="VEuPathDB" id="VectorBase:ASIC019807"/>
<reference evidence="2 4" key="1">
    <citation type="journal article" date="2014" name="BMC Genomics">
        <title>Genome sequence of Anopheles sinensis provides insight into genetics basis of mosquito competence for malaria parasites.</title>
        <authorList>
            <person name="Zhou D."/>
            <person name="Zhang D."/>
            <person name="Ding G."/>
            <person name="Shi L."/>
            <person name="Hou Q."/>
            <person name="Ye Y."/>
            <person name="Xu Y."/>
            <person name="Zhou H."/>
            <person name="Xiong C."/>
            <person name="Li S."/>
            <person name="Yu J."/>
            <person name="Hong S."/>
            <person name="Yu X."/>
            <person name="Zou P."/>
            <person name="Chen C."/>
            <person name="Chang X."/>
            <person name="Wang W."/>
            <person name="Lv Y."/>
            <person name="Sun Y."/>
            <person name="Ma L."/>
            <person name="Shen B."/>
            <person name="Zhu C."/>
        </authorList>
    </citation>
    <scope>NUCLEOTIDE SEQUENCE [LARGE SCALE GENOMIC DNA]</scope>
</reference>
<dbReference type="EnsemblMetazoa" id="ASIC019807-RA">
    <property type="protein sequence ID" value="ASIC019807-PA"/>
    <property type="gene ID" value="ASIC019807"/>
</dbReference>
<gene>
    <name evidence="2" type="ORF">ZHAS_00019807</name>
</gene>
<name>A0A084WNC4_ANOSI</name>
<dbReference type="Proteomes" id="UP000030765">
    <property type="component" value="Unassembled WGS sequence"/>
</dbReference>
<proteinExistence type="predicted"/>
<feature type="transmembrane region" description="Helical" evidence="1">
    <location>
        <begin position="6"/>
        <end position="25"/>
    </location>
</feature>
<evidence type="ECO:0000313" key="3">
    <source>
        <dbReference type="EnsemblMetazoa" id="ASIC019807-PA"/>
    </source>
</evidence>
<keyword evidence="1" id="KW-1133">Transmembrane helix</keyword>
<sequence length="68" mass="7722">MSSLVLRSLSILLGLFFIFIGIMKISPHLSKDLHRDLVSVRHLFWLILATKPSPSCVKHFMPKTSFGI</sequence>
<dbReference type="EMBL" id="ATLV01024587">
    <property type="status" value="NOT_ANNOTATED_CDS"/>
    <property type="molecule type" value="Genomic_DNA"/>
</dbReference>
<accession>A0A084WNC4</accession>
<organism evidence="2">
    <name type="scientific">Anopheles sinensis</name>
    <name type="common">Mosquito</name>
    <dbReference type="NCBI Taxonomy" id="74873"/>
    <lineage>
        <taxon>Eukaryota</taxon>
        <taxon>Metazoa</taxon>
        <taxon>Ecdysozoa</taxon>
        <taxon>Arthropoda</taxon>
        <taxon>Hexapoda</taxon>
        <taxon>Insecta</taxon>
        <taxon>Pterygota</taxon>
        <taxon>Neoptera</taxon>
        <taxon>Endopterygota</taxon>
        <taxon>Diptera</taxon>
        <taxon>Nematocera</taxon>
        <taxon>Culicoidea</taxon>
        <taxon>Culicidae</taxon>
        <taxon>Anophelinae</taxon>
        <taxon>Anopheles</taxon>
    </lineage>
</organism>
<keyword evidence="1" id="KW-0472">Membrane</keyword>
<protein>
    <submittedName>
        <fullName evidence="2">AGAP007501-PA-like protein</fullName>
    </submittedName>
</protein>
<dbReference type="EMBL" id="KE525352">
    <property type="protein sequence ID" value="KFB51718.1"/>
    <property type="molecule type" value="Genomic_DNA"/>
</dbReference>
<evidence type="ECO:0000256" key="1">
    <source>
        <dbReference type="SAM" id="Phobius"/>
    </source>
</evidence>
<dbReference type="STRING" id="74873.A0A084WNC4"/>
<keyword evidence="4" id="KW-1185">Reference proteome</keyword>
<keyword evidence="1" id="KW-0812">Transmembrane</keyword>
<evidence type="ECO:0000313" key="4">
    <source>
        <dbReference type="Proteomes" id="UP000030765"/>
    </source>
</evidence>
<evidence type="ECO:0000313" key="2">
    <source>
        <dbReference type="EMBL" id="KFB51718.1"/>
    </source>
</evidence>
<dbReference type="AlphaFoldDB" id="A0A084WNC4"/>